<dbReference type="GO" id="GO:0005856">
    <property type="term" value="C:cytoskeleton"/>
    <property type="evidence" value="ECO:0007669"/>
    <property type="project" value="TreeGrafter"/>
</dbReference>
<reference evidence="2" key="1">
    <citation type="submission" date="2020-11" db="EMBL/GenBank/DDBJ databases">
        <authorList>
            <person name="Tran Van P."/>
        </authorList>
    </citation>
    <scope>NUCLEOTIDE SEQUENCE</scope>
</reference>
<evidence type="ECO:0000313" key="3">
    <source>
        <dbReference type="Proteomes" id="UP000728032"/>
    </source>
</evidence>
<proteinExistence type="predicted"/>
<feature type="region of interest" description="Disordered" evidence="1">
    <location>
        <begin position="62"/>
        <end position="126"/>
    </location>
</feature>
<name>A0A7R9MHC1_9ACAR</name>
<protein>
    <submittedName>
        <fullName evidence="2">Uncharacterized protein</fullName>
    </submittedName>
</protein>
<dbReference type="OrthoDB" id="406368at2759"/>
<keyword evidence="3" id="KW-1185">Reference proteome</keyword>
<feature type="non-terminal residue" evidence="2">
    <location>
        <position position="1"/>
    </location>
</feature>
<sequence length="170" mass="18555">MVEANTSKPERIEVSIKVTYSSFQSSSASIRTSHLNGSTCRIHGNVSGQRRDYLNQISVTPTKRRGPIGAEFSSPGPAIVSLPSTFGPNRGDQRKSTSPAYSFGSKYEEKRNVKTPGPGEYDVEGMTRVGKDWTPSAFVGAKIKDPEPFNTPAPTHYSPEKSIYNAKGRQ</sequence>
<gene>
    <name evidence="2" type="ORF">ONB1V03_LOCUS15845</name>
</gene>
<dbReference type="Pfam" id="PF07004">
    <property type="entry name" value="SHIPPO-rpt"/>
    <property type="match status" value="2"/>
</dbReference>
<dbReference type="AlphaFoldDB" id="A0A7R9MHC1"/>
<evidence type="ECO:0000256" key="1">
    <source>
        <dbReference type="SAM" id="MobiDB-lite"/>
    </source>
</evidence>
<accession>A0A7R9MHC1</accession>
<dbReference type="EMBL" id="CAJPVJ010016921">
    <property type="protein sequence ID" value="CAG2176411.1"/>
    <property type="molecule type" value="Genomic_DNA"/>
</dbReference>
<dbReference type="PANTHER" id="PTHR21580:SF28">
    <property type="entry name" value="BOREALIN N-TERMINAL DOMAIN-CONTAINING PROTEIN-RELATED"/>
    <property type="match status" value="1"/>
</dbReference>
<evidence type="ECO:0000313" key="2">
    <source>
        <dbReference type="EMBL" id="CAD7659249.1"/>
    </source>
</evidence>
<dbReference type="PANTHER" id="PTHR21580">
    <property type="entry name" value="SHIPPO-1-RELATED"/>
    <property type="match status" value="1"/>
</dbReference>
<dbReference type="EMBL" id="OC931746">
    <property type="protein sequence ID" value="CAD7659249.1"/>
    <property type="molecule type" value="Genomic_DNA"/>
</dbReference>
<organism evidence="2">
    <name type="scientific">Oppiella nova</name>
    <dbReference type="NCBI Taxonomy" id="334625"/>
    <lineage>
        <taxon>Eukaryota</taxon>
        <taxon>Metazoa</taxon>
        <taxon>Ecdysozoa</taxon>
        <taxon>Arthropoda</taxon>
        <taxon>Chelicerata</taxon>
        <taxon>Arachnida</taxon>
        <taxon>Acari</taxon>
        <taxon>Acariformes</taxon>
        <taxon>Sarcoptiformes</taxon>
        <taxon>Oribatida</taxon>
        <taxon>Brachypylina</taxon>
        <taxon>Oppioidea</taxon>
        <taxon>Oppiidae</taxon>
        <taxon>Oppiella</taxon>
    </lineage>
</organism>
<dbReference type="InterPro" id="IPR010736">
    <property type="entry name" value="SHIPPO-rpt"/>
</dbReference>
<feature type="region of interest" description="Disordered" evidence="1">
    <location>
        <begin position="142"/>
        <end position="170"/>
    </location>
</feature>
<dbReference type="InterPro" id="IPR051291">
    <property type="entry name" value="CIMAP"/>
</dbReference>
<dbReference type="Proteomes" id="UP000728032">
    <property type="component" value="Unassembled WGS sequence"/>
</dbReference>